<dbReference type="EMBL" id="LUCM01010929">
    <property type="protein sequence ID" value="KAA0184765.1"/>
    <property type="molecule type" value="Genomic_DNA"/>
</dbReference>
<evidence type="ECO:0000313" key="2">
    <source>
        <dbReference type="Proteomes" id="UP000728185"/>
    </source>
</evidence>
<comment type="caution">
    <text evidence="1">The sequence shown here is derived from an EMBL/GenBank/DDBJ whole genome shotgun (WGS) entry which is preliminary data.</text>
</comment>
<gene>
    <name evidence="1" type="ORF">FBUS_00748</name>
</gene>
<dbReference type="AlphaFoldDB" id="A0A8E0RN39"/>
<protein>
    <submittedName>
        <fullName evidence="1">Uncharacterized protein</fullName>
    </submittedName>
</protein>
<evidence type="ECO:0000313" key="1">
    <source>
        <dbReference type="EMBL" id="KAA0184765.1"/>
    </source>
</evidence>
<organism evidence="1 2">
    <name type="scientific">Fasciolopsis buskii</name>
    <dbReference type="NCBI Taxonomy" id="27845"/>
    <lineage>
        <taxon>Eukaryota</taxon>
        <taxon>Metazoa</taxon>
        <taxon>Spiralia</taxon>
        <taxon>Lophotrochozoa</taxon>
        <taxon>Platyhelminthes</taxon>
        <taxon>Trematoda</taxon>
        <taxon>Digenea</taxon>
        <taxon>Plagiorchiida</taxon>
        <taxon>Echinostomata</taxon>
        <taxon>Echinostomatoidea</taxon>
        <taxon>Fasciolidae</taxon>
        <taxon>Fasciolopsis</taxon>
    </lineage>
</organism>
<name>A0A8E0RN39_9TREM</name>
<proteinExistence type="predicted"/>
<sequence>QDFIETAIKLKLKLDCLDDLGPIKPARSAAEIRFKPSQLKRPIVHVAPVSSSLFYRPWFRIKSVSNVNQSIESENCLCIDPVYTPPSPNGLSVSEKIKFSTVYRGQWFRVILILNTTVTPTDSFSVRTDPWIPITPDRFQLSVLDNPDQWVREYLWPIIEQENPEALGVSSQSVNSTVVSPNQSEVPA</sequence>
<dbReference type="Proteomes" id="UP000728185">
    <property type="component" value="Unassembled WGS sequence"/>
</dbReference>
<accession>A0A8E0RN39</accession>
<feature type="non-terminal residue" evidence="1">
    <location>
        <position position="1"/>
    </location>
</feature>
<keyword evidence="2" id="KW-1185">Reference proteome</keyword>
<reference evidence="1" key="1">
    <citation type="submission" date="2019-05" db="EMBL/GenBank/DDBJ databases">
        <title>Annotation for the trematode Fasciolopsis buski.</title>
        <authorList>
            <person name="Choi Y.-J."/>
        </authorList>
    </citation>
    <scope>NUCLEOTIDE SEQUENCE</scope>
    <source>
        <strain evidence="1">HT</strain>
        <tissue evidence="1">Whole worm</tissue>
    </source>
</reference>